<sequence length="169" mass="19722">MNPTILSMFKANYLTRLLKNNFNSNIVCLGIQLVEIVEFLETFLPSIVWYGSDISIISNTNNLFVDDKFSDYIPIKIGSSYELKKQSSKVFQFLSGVFIASKNEIFWPKTAQIYTENLTFRPLEINDIVLEIRAFDTTYFEIYSDNIELINIISKNYKSEIEECKIRHK</sequence>
<evidence type="ECO:0000313" key="2">
    <source>
        <dbReference type="Proteomes" id="UP000069902"/>
    </source>
</evidence>
<keyword evidence="2" id="KW-1185">Reference proteome</keyword>
<evidence type="ECO:0000313" key="1">
    <source>
        <dbReference type="EMBL" id="CUI18072.1"/>
    </source>
</evidence>
<name>A0A0U5JDW5_9BACT</name>
<dbReference type="PATRIC" id="fig|389348.3.peg.2775"/>
<reference evidence="2" key="1">
    <citation type="submission" date="2015-09" db="EMBL/GenBank/DDBJ databases">
        <authorList>
            <person name="Bertelli C."/>
        </authorList>
    </citation>
    <scope>NUCLEOTIDE SEQUENCE [LARGE SCALE GENOMIC DNA]</scope>
    <source>
        <strain evidence="2">KNic</strain>
        <plasmid evidence="2">pPNK</plasmid>
    </source>
</reference>
<organism evidence="1 2">
    <name type="scientific">Candidatus Protochlamydia naegleriophila</name>
    <dbReference type="NCBI Taxonomy" id="389348"/>
    <lineage>
        <taxon>Bacteria</taxon>
        <taxon>Pseudomonadati</taxon>
        <taxon>Chlamydiota</taxon>
        <taxon>Chlamydiia</taxon>
        <taxon>Parachlamydiales</taxon>
        <taxon>Parachlamydiaceae</taxon>
        <taxon>Candidatus Protochlamydia</taxon>
    </lineage>
</organism>
<proteinExistence type="predicted"/>
<dbReference type="AlphaFoldDB" id="A0A0U5JDW5"/>
<dbReference type="EMBL" id="LN879503">
    <property type="protein sequence ID" value="CUI18072.1"/>
    <property type="molecule type" value="Genomic_DNA"/>
</dbReference>
<dbReference type="KEGG" id="pnl:PNK_p0018"/>
<geneLocation type="plasmid" evidence="2">
    <name>pPNK</name>
</geneLocation>
<gene>
    <name evidence="1" type="ORF">PNK_p0018</name>
</gene>
<dbReference type="Proteomes" id="UP000069902">
    <property type="component" value="Plasmid pPNK"/>
</dbReference>
<dbReference type="InParanoid" id="A0A0U5JDW5"/>
<accession>A0A0U5JDW5</accession>
<protein>
    <submittedName>
        <fullName evidence="1">Uncharacterized protein</fullName>
    </submittedName>
</protein>